<name>A0A6B2L0U6_9EUKA</name>
<evidence type="ECO:0008006" key="5">
    <source>
        <dbReference type="Google" id="ProtNLM"/>
    </source>
</evidence>
<reference evidence="4" key="1">
    <citation type="journal article" date="2020" name="J. Eukaryot. Microbiol.">
        <title>De novo Sequencing, Assembly and Annotation of the Transcriptome for the Free-Living Testate Amoeba Arcella intermedia.</title>
        <authorList>
            <person name="Ribeiro G.M."/>
            <person name="Porfirio-Sousa A.L."/>
            <person name="Maurer-Alcala X.X."/>
            <person name="Katz L.A."/>
            <person name="Lahr D.J.G."/>
        </authorList>
    </citation>
    <scope>NUCLEOTIDE SEQUENCE</scope>
</reference>
<protein>
    <recommendedName>
        <fullName evidence="5">DH domain-containing protein</fullName>
    </recommendedName>
</protein>
<dbReference type="PROSITE" id="PS50003">
    <property type="entry name" value="PH_DOMAIN"/>
    <property type="match status" value="1"/>
</dbReference>
<dbReference type="PANTHER" id="PTHR12673">
    <property type="entry name" value="FACIOGENITAL DYSPLASIA PROTEIN"/>
    <property type="match status" value="1"/>
</dbReference>
<feature type="compositionally biased region" description="Basic and acidic residues" evidence="1">
    <location>
        <begin position="58"/>
        <end position="80"/>
    </location>
</feature>
<organism evidence="4">
    <name type="scientific">Arcella intermedia</name>
    <dbReference type="NCBI Taxonomy" id="1963864"/>
    <lineage>
        <taxon>Eukaryota</taxon>
        <taxon>Amoebozoa</taxon>
        <taxon>Tubulinea</taxon>
        <taxon>Elardia</taxon>
        <taxon>Arcellinida</taxon>
        <taxon>Sphaerothecina</taxon>
        <taxon>Arcellidae</taxon>
        <taxon>Arcella</taxon>
    </lineage>
</organism>
<dbReference type="InterPro" id="IPR051092">
    <property type="entry name" value="FYVE_RhoGEF_PH"/>
</dbReference>
<dbReference type="InterPro" id="IPR035899">
    <property type="entry name" value="DBL_dom_sf"/>
</dbReference>
<accession>A0A6B2L0U6</accession>
<dbReference type="SUPFAM" id="SSF48065">
    <property type="entry name" value="DBL homology domain (DH-domain)"/>
    <property type="match status" value="1"/>
</dbReference>
<proteinExistence type="predicted"/>
<dbReference type="PROSITE" id="PS50010">
    <property type="entry name" value="DH_2"/>
    <property type="match status" value="1"/>
</dbReference>
<evidence type="ECO:0000256" key="1">
    <source>
        <dbReference type="SAM" id="MobiDB-lite"/>
    </source>
</evidence>
<feature type="region of interest" description="Disordered" evidence="1">
    <location>
        <begin position="1"/>
        <end position="34"/>
    </location>
</feature>
<feature type="compositionally biased region" description="Basic and acidic residues" evidence="1">
    <location>
        <begin position="1"/>
        <end position="10"/>
    </location>
</feature>
<dbReference type="Gene3D" id="1.20.900.10">
    <property type="entry name" value="Dbl homology (DH) domain"/>
    <property type="match status" value="1"/>
</dbReference>
<dbReference type="InterPro" id="IPR047887">
    <property type="entry name" value="ARHGAP20_PH"/>
</dbReference>
<dbReference type="GO" id="GO:0005737">
    <property type="term" value="C:cytoplasm"/>
    <property type="evidence" value="ECO:0007669"/>
    <property type="project" value="TreeGrafter"/>
</dbReference>
<feature type="domain" description="PH" evidence="2">
    <location>
        <begin position="372"/>
        <end position="465"/>
    </location>
</feature>
<feature type="domain" description="DH" evidence="3">
    <location>
        <begin position="163"/>
        <end position="342"/>
    </location>
</feature>
<feature type="region of interest" description="Disordered" evidence="1">
    <location>
        <begin position="50"/>
        <end position="80"/>
    </location>
</feature>
<dbReference type="SUPFAM" id="SSF50729">
    <property type="entry name" value="PH domain-like"/>
    <property type="match status" value="1"/>
</dbReference>
<dbReference type="InterPro" id="IPR011993">
    <property type="entry name" value="PH-like_dom_sf"/>
</dbReference>
<evidence type="ECO:0000313" key="4">
    <source>
        <dbReference type="EMBL" id="NDV30634.1"/>
    </source>
</evidence>
<sequence length="550" mass="65082">MKEKDKDKEKKTKPKNQKLKLEKTSLESMERNMQKDVIFNNLLDNYYGERREKKVKKEKTENDKEKIGSDNEKPEKERKYDKFQGDKGKEIMGDVERRKDWDDRKGKEYYPLNHFPTQDLDDLDFRITSPIRNDTKQKYFKLIDDESISEEERITRQQQRIERRGKLIQELVRSEETHVEALKTVIVNYLSPLKEKKILSLPVIKKLFGNIELILTWNMDFLFRLKERLEFSDCFGDLVIKMSVILRQLFTQYNENYQSAQLTYTECLRNNKEFEQFIQKNNQASPNSNLLTSLYLPIQRMIMYDSFLKDIVLLTPPNHQDYEALCKAYKLLRSMDKAANRVVEKRKNLETVMKIQQALNGDVCIALPHRRHVFEEDVMLVVGKSHKERTLYLFNDILLIAKLKKKNKYDVDVILALDKMEVDDMADDRHLFKITVLEGPNAGDIIVYSAEHKPSWIQLLNSTKKKLHILPPEISDLRVEEEEHAEAQSAGRVEKELLENGQVPLTKKMLFKKIMKWSKIEDEAVLRNEIAKMASRIEKYELPKIKDWNG</sequence>
<dbReference type="Pfam" id="PF22286">
    <property type="entry name" value="RHG20_PH"/>
    <property type="match status" value="1"/>
</dbReference>
<evidence type="ECO:0000259" key="3">
    <source>
        <dbReference type="PROSITE" id="PS50010"/>
    </source>
</evidence>
<dbReference type="GO" id="GO:0005085">
    <property type="term" value="F:guanyl-nucleotide exchange factor activity"/>
    <property type="evidence" value="ECO:0007669"/>
    <property type="project" value="InterPro"/>
</dbReference>
<dbReference type="InterPro" id="IPR000219">
    <property type="entry name" value="DH_dom"/>
</dbReference>
<dbReference type="InterPro" id="IPR001849">
    <property type="entry name" value="PH_domain"/>
</dbReference>
<feature type="compositionally biased region" description="Basic and acidic residues" evidence="1">
    <location>
        <begin position="19"/>
        <end position="34"/>
    </location>
</feature>
<evidence type="ECO:0000259" key="2">
    <source>
        <dbReference type="PROSITE" id="PS50003"/>
    </source>
</evidence>
<dbReference type="AlphaFoldDB" id="A0A6B2L0U6"/>
<dbReference type="SMART" id="SM00325">
    <property type="entry name" value="RhoGEF"/>
    <property type="match status" value="1"/>
</dbReference>
<dbReference type="EMBL" id="GIBP01001665">
    <property type="protein sequence ID" value="NDV30634.1"/>
    <property type="molecule type" value="Transcribed_RNA"/>
</dbReference>
<dbReference type="Gene3D" id="2.30.29.30">
    <property type="entry name" value="Pleckstrin-homology domain (PH domain)/Phosphotyrosine-binding domain (PTB)"/>
    <property type="match status" value="1"/>
</dbReference>
<dbReference type="PANTHER" id="PTHR12673:SF159">
    <property type="entry name" value="LD03170P"/>
    <property type="match status" value="1"/>
</dbReference>
<dbReference type="CDD" id="cd00160">
    <property type="entry name" value="RhoGEF"/>
    <property type="match status" value="1"/>
</dbReference>
<dbReference type="Pfam" id="PF00621">
    <property type="entry name" value="RhoGEF"/>
    <property type="match status" value="1"/>
</dbReference>